<proteinExistence type="predicted"/>
<evidence type="ECO:0008006" key="3">
    <source>
        <dbReference type="Google" id="ProtNLM"/>
    </source>
</evidence>
<evidence type="ECO:0000313" key="1">
    <source>
        <dbReference type="EMBL" id="KAF5729246.1"/>
    </source>
</evidence>
<name>A0A7J7C654_TRIWF</name>
<keyword evidence="2" id="KW-1185">Reference proteome</keyword>
<dbReference type="InParanoid" id="A0A7J7C654"/>
<gene>
    <name evidence="1" type="ORF">HS088_TW21G01407</name>
</gene>
<evidence type="ECO:0000313" key="2">
    <source>
        <dbReference type="Proteomes" id="UP000593562"/>
    </source>
</evidence>
<comment type="caution">
    <text evidence="1">The sequence shown here is derived from an EMBL/GenBank/DDBJ whole genome shotgun (WGS) entry which is preliminary data.</text>
</comment>
<dbReference type="Proteomes" id="UP000593562">
    <property type="component" value="Unassembled WGS sequence"/>
</dbReference>
<dbReference type="AlphaFoldDB" id="A0A7J7C654"/>
<sequence length="81" mass="9412">MALTVTMIGALWGLSVQMHSNALRKLPYMRHPWEHLIAMGCGSVFANQLVKWDKQVEEDTEKIVQKAREANERRYFGSFFL</sequence>
<dbReference type="FunCoup" id="A0A7J7C654">
    <property type="interactions" value="426"/>
</dbReference>
<dbReference type="PANTHER" id="PTHR36052:SF1">
    <property type="entry name" value="EXCITATORY AMINO ACID TRANSPORTER"/>
    <property type="match status" value="1"/>
</dbReference>
<protein>
    <recommendedName>
        <fullName evidence="3">Excitatory amino acid transporter</fullName>
    </recommendedName>
</protein>
<accession>A0A7J7C654</accession>
<reference evidence="1 2" key="1">
    <citation type="journal article" date="2020" name="Nat. Commun.">
        <title>Genome of Tripterygium wilfordii and identification of cytochrome P450 involved in triptolide biosynthesis.</title>
        <authorList>
            <person name="Tu L."/>
            <person name="Su P."/>
            <person name="Zhang Z."/>
            <person name="Gao L."/>
            <person name="Wang J."/>
            <person name="Hu T."/>
            <person name="Zhou J."/>
            <person name="Zhang Y."/>
            <person name="Zhao Y."/>
            <person name="Liu Y."/>
            <person name="Song Y."/>
            <person name="Tong Y."/>
            <person name="Lu Y."/>
            <person name="Yang J."/>
            <person name="Xu C."/>
            <person name="Jia M."/>
            <person name="Peters R.J."/>
            <person name="Huang L."/>
            <person name="Gao W."/>
        </authorList>
    </citation>
    <scope>NUCLEOTIDE SEQUENCE [LARGE SCALE GENOMIC DNA]</scope>
    <source>
        <strain evidence="2">cv. XIE 37</strain>
        <tissue evidence="1">Leaf</tissue>
    </source>
</reference>
<dbReference type="PANTHER" id="PTHR36052">
    <property type="entry name" value="EXCITATORY AMINO ACID TRANSPORTER"/>
    <property type="match status" value="1"/>
</dbReference>
<organism evidence="1 2">
    <name type="scientific">Tripterygium wilfordii</name>
    <name type="common">Thunder God vine</name>
    <dbReference type="NCBI Taxonomy" id="458696"/>
    <lineage>
        <taxon>Eukaryota</taxon>
        <taxon>Viridiplantae</taxon>
        <taxon>Streptophyta</taxon>
        <taxon>Embryophyta</taxon>
        <taxon>Tracheophyta</taxon>
        <taxon>Spermatophyta</taxon>
        <taxon>Magnoliopsida</taxon>
        <taxon>eudicotyledons</taxon>
        <taxon>Gunneridae</taxon>
        <taxon>Pentapetalae</taxon>
        <taxon>rosids</taxon>
        <taxon>fabids</taxon>
        <taxon>Celastrales</taxon>
        <taxon>Celastraceae</taxon>
        <taxon>Tripterygium</taxon>
    </lineage>
</organism>
<dbReference type="EMBL" id="JAAARO010000021">
    <property type="protein sequence ID" value="KAF5729246.1"/>
    <property type="molecule type" value="Genomic_DNA"/>
</dbReference>